<keyword evidence="3" id="KW-1185">Reference proteome</keyword>
<evidence type="ECO:0000313" key="2">
    <source>
        <dbReference type="EMBL" id="MBM7619937.1"/>
    </source>
</evidence>
<dbReference type="RefSeq" id="WP_204415221.1">
    <property type="nucleotide sequence ID" value="NZ_JAFBED010000003.1"/>
</dbReference>
<feature type="transmembrane region" description="Helical" evidence="1">
    <location>
        <begin position="20"/>
        <end position="40"/>
    </location>
</feature>
<proteinExistence type="predicted"/>
<evidence type="ECO:0000313" key="3">
    <source>
        <dbReference type="Proteomes" id="UP000737402"/>
    </source>
</evidence>
<organism evidence="2 3">
    <name type="scientific">Sutcliffiella tianshenii</name>
    <dbReference type="NCBI Taxonomy" id="1463404"/>
    <lineage>
        <taxon>Bacteria</taxon>
        <taxon>Bacillati</taxon>
        <taxon>Bacillota</taxon>
        <taxon>Bacilli</taxon>
        <taxon>Bacillales</taxon>
        <taxon>Bacillaceae</taxon>
        <taxon>Sutcliffiella</taxon>
    </lineage>
</organism>
<sequence length="91" mass="10748">MEKQQQLDNKPSSYEMDWYWVGFLVLVGLWIISFGFSSLIEPLDLLLLRLALNGVIVAYFLIVLIIYRYLSWKKPSKYVIIRFNGKEVGRM</sequence>
<keyword evidence="1" id="KW-0812">Transmembrane</keyword>
<dbReference type="Proteomes" id="UP000737402">
    <property type="component" value="Unassembled WGS sequence"/>
</dbReference>
<gene>
    <name evidence="2" type="ORF">JOC95_001789</name>
</gene>
<reference evidence="2 3" key="1">
    <citation type="submission" date="2021-01" db="EMBL/GenBank/DDBJ databases">
        <title>Genomic Encyclopedia of Type Strains, Phase IV (KMG-IV): sequencing the most valuable type-strain genomes for metagenomic binning, comparative biology and taxonomic classification.</title>
        <authorList>
            <person name="Goeker M."/>
        </authorList>
    </citation>
    <scope>NUCLEOTIDE SEQUENCE [LARGE SCALE GENOMIC DNA]</scope>
    <source>
        <strain evidence="2 3">DSM 25879</strain>
    </source>
</reference>
<feature type="transmembrane region" description="Helical" evidence="1">
    <location>
        <begin position="46"/>
        <end position="67"/>
    </location>
</feature>
<keyword evidence="1" id="KW-0472">Membrane</keyword>
<dbReference type="EMBL" id="JAFBED010000003">
    <property type="protein sequence ID" value="MBM7619937.1"/>
    <property type="molecule type" value="Genomic_DNA"/>
</dbReference>
<comment type="caution">
    <text evidence="2">The sequence shown here is derived from an EMBL/GenBank/DDBJ whole genome shotgun (WGS) entry which is preliminary data.</text>
</comment>
<evidence type="ECO:0000256" key="1">
    <source>
        <dbReference type="SAM" id="Phobius"/>
    </source>
</evidence>
<protein>
    <submittedName>
        <fullName evidence="2">Uncharacterized protein</fullName>
    </submittedName>
</protein>
<accession>A0ABS2NZW2</accession>
<name>A0ABS2NZW2_9BACI</name>
<keyword evidence="1" id="KW-1133">Transmembrane helix</keyword>